<keyword evidence="1" id="KW-0862">Zinc</keyword>
<keyword evidence="1" id="KW-0863">Zinc-finger</keyword>
<keyword evidence="1" id="KW-0479">Metal-binding</keyword>
<reference evidence="3 4" key="1">
    <citation type="submission" date="2024-09" db="EMBL/GenBank/DDBJ databases">
        <authorList>
            <person name="Sun Q."/>
            <person name="Mori K."/>
        </authorList>
    </citation>
    <scope>NUCLEOTIDE SEQUENCE [LARGE SCALE GENOMIC DNA]</scope>
    <source>
        <strain evidence="3 4">CCM 8654</strain>
    </source>
</reference>
<feature type="domain" description="SWIM-type" evidence="2">
    <location>
        <begin position="50"/>
        <end position="90"/>
    </location>
</feature>
<dbReference type="EMBL" id="JBHLXH010000002">
    <property type="protein sequence ID" value="MFC0223986.1"/>
    <property type="molecule type" value="Genomic_DNA"/>
</dbReference>
<keyword evidence="4" id="KW-1185">Reference proteome</keyword>
<organism evidence="3 4">
    <name type="scientific">Nocardioides zeicaulis</name>
    <dbReference type="NCBI Taxonomy" id="1776857"/>
    <lineage>
        <taxon>Bacteria</taxon>
        <taxon>Bacillati</taxon>
        <taxon>Actinomycetota</taxon>
        <taxon>Actinomycetes</taxon>
        <taxon>Propionibacteriales</taxon>
        <taxon>Nocardioidaceae</taxon>
        <taxon>Nocardioides</taxon>
    </lineage>
</organism>
<accession>A0ABV6E4S4</accession>
<protein>
    <recommendedName>
        <fullName evidence="2">SWIM-type domain-containing protein</fullName>
    </recommendedName>
</protein>
<name>A0ABV6E4S4_9ACTN</name>
<proteinExistence type="predicted"/>
<evidence type="ECO:0000256" key="1">
    <source>
        <dbReference type="PROSITE-ProRule" id="PRU00325"/>
    </source>
</evidence>
<dbReference type="RefSeq" id="WP_378519778.1">
    <property type="nucleotide sequence ID" value="NZ_CBCSDI010000051.1"/>
</dbReference>
<gene>
    <name evidence="3" type="ORF">ACFFJG_15980</name>
</gene>
<dbReference type="Proteomes" id="UP001589698">
    <property type="component" value="Unassembled WGS sequence"/>
</dbReference>
<evidence type="ECO:0000313" key="4">
    <source>
        <dbReference type="Proteomes" id="UP001589698"/>
    </source>
</evidence>
<dbReference type="InterPro" id="IPR007527">
    <property type="entry name" value="Znf_SWIM"/>
</dbReference>
<comment type="caution">
    <text evidence="3">The sequence shown here is derived from an EMBL/GenBank/DDBJ whole genome shotgun (WGS) entry which is preliminary data.</text>
</comment>
<dbReference type="PROSITE" id="PS50966">
    <property type="entry name" value="ZF_SWIM"/>
    <property type="match status" value="1"/>
</dbReference>
<evidence type="ECO:0000259" key="2">
    <source>
        <dbReference type="PROSITE" id="PS50966"/>
    </source>
</evidence>
<sequence length="671" mass="72891">MSARPAVVALLRRYDDDSWSALANRGLLRRARRDLEQLQPQLSAEDDGGVEVQIDDRTVRIPLAGPGHATCTCPSTSVCQHVLAAGLWLADVDDEPDPDAAAALHDEVMALDRDALVAAGGRAAYRWAHQFVSDLEEPPVVERGSHLGVSFSLPDVRLRYFGGGVDSWVLDQALPAPGKYRVAAVLAWQRAHGLELEALPVTASRRGPTATQRSQADSRERLLAVVAELLADTVRVGVSHLSGAVLDRFTTAAVWAQGAELHRLALLLRRIADQVELLLLRRSSADDLRLLDELALAHALVSALRVEAAPHLVGRARHTYDPVRELRLLGLGSTPWRTGSGYHGLTTLFWDPERERFLTWTDARPTSLATFDPRARFRQPSPWPGLSTPQQAAGRQVRLADARLSSDARLSGVEATTATVTEPDHDTWRRLVDGATTSWTDLARTRSGVGESLLSAPRPASAWALLRPASSGAVVFDRARQVLEWPVVDEDGAVLALELPWAEHLAHAIDRVERLAALDGSVAVVARVRGRAGTLVGEPVSLLRATSPRVDLLHFDEAPATRSRPGLVERLRRAATPPAPVVDDPPDDGWPGPGRRVAPALVATRTLLEQRAQRGVAGLAPGVLAAEVERSVRALRDQGFHVFPERSATTSDAELLLRTHYLVQQVERVLG</sequence>
<evidence type="ECO:0000313" key="3">
    <source>
        <dbReference type="EMBL" id="MFC0223986.1"/>
    </source>
</evidence>